<evidence type="ECO:0000256" key="2">
    <source>
        <dbReference type="ARBA" id="ARBA00022692"/>
    </source>
</evidence>
<dbReference type="InterPro" id="IPR050638">
    <property type="entry name" value="AA-Vitamin_Transporters"/>
</dbReference>
<feature type="transmembrane region" description="Helical" evidence="5">
    <location>
        <begin position="117"/>
        <end position="134"/>
    </location>
</feature>
<dbReference type="SUPFAM" id="SSF103481">
    <property type="entry name" value="Multidrug resistance efflux transporter EmrE"/>
    <property type="match status" value="2"/>
</dbReference>
<feature type="domain" description="EamA" evidence="6">
    <location>
        <begin position="141"/>
        <end position="283"/>
    </location>
</feature>
<dbReference type="PANTHER" id="PTHR32322">
    <property type="entry name" value="INNER MEMBRANE TRANSPORTER"/>
    <property type="match status" value="1"/>
</dbReference>
<gene>
    <name evidence="7" type="ORF">LIN78_07305</name>
</gene>
<evidence type="ECO:0000256" key="4">
    <source>
        <dbReference type="ARBA" id="ARBA00023136"/>
    </source>
</evidence>
<feature type="transmembrane region" description="Helical" evidence="5">
    <location>
        <begin position="171"/>
        <end position="193"/>
    </location>
</feature>
<organism evidence="7 8">
    <name type="scientific">Leeia speluncae</name>
    <dbReference type="NCBI Taxonomy" id="2884804"/>
    <lineage>
        <taxon>Bacteria</taxon>
        <taxon>Pseudomonadati</taxon>
        <taxon>Pseudomonadota</taxon>
        <taxon>Betaproteobacteria</taxon>
        <taxon>Neisseriales</taxon>
        <taxon>Leeiaceae</taxon>
        <taxon>Leeia</taxon>
    </lineage>
</organism>
<dbReference type="EMBL" id="JAJBZT010000003">
    <property type="protein sequence ID" value="MCB6183350.1"/>
    <property type="molecule type" value="Genomic_DNA"/>
</dbReference>
<reference evidence="7" key="1">
    <citation type="submission" date="2021-10" db="EMBL/GenBank/DDBJ databases">
        <title>The complete genome sequence of Leeia sp. TBRC 13508.</title>
        <authorList>
            <person name="Charoenyingcharoen P."/>
            <person name="Yukphan P."/>
        </authorList>
    </citation>
    <scope>NUCLEOTIDE SEQUENCE</scope>
    <source>
        <strain evidence="7">TBRC 13508</strain>
    </source>
</reference>
<feature type="transmembrane region" description="Helical" evidence="5">
    <location>
        <begin position="241"/>
        <end position="260"/>
    </location>
</feature>
<feature type="transmembrane region" description="Helical" evidence="5">
    <location>
        <begin position="33"/>
        <end position="51"/>
    </location>
</feature>
<keyword evidence="8" id="KW-1185">Reference proteome</keyword>
<dbReference type="PANTHER" id="PTHR32322:SF9">
    <property type="entry name" value="AMINO-ACID METABOLITE EFFLUX PUMP-RELATED"/>
    <property type="match status" value="1"/>
</dbReference>
<dbReference type="Pfam" id="PF00892">
    <property type="entry name" value="EamA"/>
    <property type="match status" value="2"/>
</dbReference>
<name>A0ABS8D578_9NEIS</name>
<dbReference type="InterPro" id="IPR037185">
    <property type="entry name" value="EmrE-like"/>
</dbReference>
<sequence>MAIRHLMLALMIVVVWGVNFVIIKFGLHNVPPLLLGALRFLAAALPAIFFVPRPKVPLSLYLAYGLTISVGQFGFMFSAIYVGMPTGLTSVVLQSQAFFTLILSAMWLKEHWHSNQLIGLLLAAGGLMLIGLSHGVSMPILGFLLTLAGALMWATGNIVTRFVARVGNVNMFAFVVWASLVPPIPFFLLSLLLEGPQKIAAAFHGFDGVSLGAVLYLAWVATLLGYGSWSKLLAIYPANKVAPFSLLVPVVGLLTAWLVLNEQLSSLQWAGCGLLMLGLLVNVFGGVWWRKWRAAKEVVNVA</sequence>
<evidence type="ECO:0000313" key="7">
    <source>
        <dbReference type="EMBL" id="MCB6183350.1"/>
    </source>
</evidence>
<evidence type="ECO:0000256" key="1">
    <source>
        <dbReference type="ARBA" id="ARBA00004141"/>
    </source>
</evidence>
<dbReference type="Proteomes" id="UP001165395">
    <property type="component" value="Unassembled WGS sequence"/>
</dbReference>
<feature type="transmembrane region" description="Helical" evidence="5">
    <location>
        <begin position="213"/>
        <end position="229"/>
    </location>
</feature>
<accession>A0ABS8D578</accession>
<feature type="transmembrane region" description="Helical" evidence="5">
    <location>
        <begin position="88"/>
        <end position="108"/>
    </location>
</feature>
<dbReference type="InterPro" id="IPR000620">
    <property type="entry name" value="EamA_dom"/>
</dbReference>
<evidence type="ECO:0000259" key="6">
    <source>
        <dbReference type="Pfam" id="PF00892"/>
    </source>
</evidence>
<feature type="transmembrane region" description="Helical" evidence="5">
    <location>
        <begin position="140"/>
        <end position="159"/>
    </location>
</feature>
<feature type="transmembrane region" description="Helical" evidence="5">
    <location>
        <begin position="266"/>
        <end position="289"/>
    </location>
</feature>
<keyword evidence="2 5" id="KW-0812">Transmembrane</keyword>
<feature type="domain" description="EamA" evidence="6">
    <location>
        <begin position="6"/>
        <end position="131"/>
    </location>
</feature>
<comment type="subcellular location">
    <subcellularLocation>
        <location evidence="1">Membrane</location>
        <topology evidence="1">Multi-pass membrane protein</topology>
    </subcellularLocation>
</comment>
<proteinExistence type="predicted"/>
<evidence type="ECO:0000256" key="3">
    <source>
        <dbReference type="ARBA" id="ARBA00022989"/>
    </source>
</evidence>
<protein>
    <submittedName>
        <fullName evidence="7">EamA family transporter</fullName>
    </submittedName>
</protein>
<evidence type="ECO:0000256" key="5">
    <source>
        <dbReference type="SAM" id="Phobius"/>
    </source>
</evidence>
<comment type="caution">
    <text evidence="7">The sequence shown here is derived from an EMBL/GenBank/DDBJ whole genome shotgun (WGS) entry which is preliminary data.</text>
</comment>
<keyword evidence="3 5" id="KW-1133">Transmembrane helix</keyword>
<dbReference type="RefSeq" id="WP_227180028.1">
    <property type="nucleotide sequence ID" value="NZ_JAJBZT010000003.1"/>
</dbReference>
<feature type="transmembrane region" description="Helical" evidence="5">
    <location>
        <begin position="7"/>
        <end position="27"/>
    </location>
</feature>
<keyword evidence="4 5" id="KW-0472">Membrane</keyword>
<feature type="transmembrane region" description="Helical" evidence="5">
    <location>
        <begin position="58"/>
        <end position="82"/>
    </location>
</feature>
<evidence type="ECO:0000313" key="8">
    <source>
        <dbReference type="Proteomes" id="UP001165395"/>
    </source>
</evidence>